<proteinExistence type="predicted"/>
<evidence type="ECO:0000313" key="2">
    <source>
        <dbReference type="EMBL" id="EGW09976.1"/>
    </source>
</evidence>
<reference evidence="3" key="1">
    <citation type="journal article" date="2011" name="Nat. Biotechnol.">
        <title>The genomic sequence of the Chinese hamster ovary (CHO)-K1 cell line.</title>
        <authorList>
            <person name="Xu X."/>
            <person name="Nagarajan H."/>
            <person name="Lewis N.E."/>
            <person name="Pan S."/>
            <person name="Cai Z."/>
            <person name="Liu X."/>
            <person name="Chen W."/>
            <person name="Xie M."/>
            <person name="Wang W."/>
            <person name="Hammond S."/>
            <person name="Andersen M.R."/>
            <person name="Neff N."/>
            <person name="Passarelli B."/>
            <person name="Koh W."/>
            <person name="Fan H.C."/>
            <person name="Wang J."/>
            <person name="Gui Y."/>
            <person name="Lee K.H."/>
            <person name="Betenbaugh M.J."/>
            <person name="Quake S.R."/>
            <person name="Famili I."/>
            <person name="Palsson B.O."/>
            <person name="Wang J."/>
        </authorList>
    </citation>
    <scope>NUCLEOTIDE SEQUENCE [LARGE SCALE GENOMIC DNA]</scope>
    <source>
        <strain evidence="3">CHO K1 cell line</strain>
    </source>
</reference>
<dbReference type="InParanoid" id="G3HYA5"/>
<dbReference type="AlphaFoldDB" id="G3HYA5"/>
<name>G3HYA5_CRIGR</name>
<evidence type="ECO:0000313" key="3">
    <source>
        <dbReference type="Proteomes" id="UP000001075"/>
    </source>
</evidence>
<sequence length="118" mass="12802">MSKSSRSARSFFTNAASKLPSCKKDDLSSKAKKTSLGEKTERTGSEGNLVKQQQVQAVVTPAQPKAAAHKGMEVNFQKTSVPEAEEGELQLRCNLGNGKIDKKDMDLLVEAFLECLLS</sequence>
<feature type="compositionally biased region" description="Basic and acidic residues" evidence="1">
    <location>
        <begin position="22"/>
        <end position="44"/>
    </location>
</feature>
<accession>G3HYA5</accession>
<dbReference type="EMBL" id="JH000917">
    <property type="protein sequence ID" value="EGW09976.1"/>
    <property type="molecule type" value="Genomic_DNA"/>
</dbReference>
<dbReference type="Proteomes" id="UP000001075">
    <property type="component" value="Unassembled WGS sequence"/>
</dbReference>
<organism evidence="2 3">
    <name type="scientific">Cricetulus griseus</name>
    <name type="common">Chinese hamster</name>
    <name type="synonym">Cricetulus barabensis griseus</name>
    <dbReference type="NCBI Taxonomy" id="10029"/>
    <lineage>
        <taxon>Eukaryota</taxon>
        <taxon>Metazoa</taxon>
        <taxon>Chordata</taxon>
        <taxon>Craniata</taxon>
        <taxon>Vertebrata</taxon>
        <taxon>Euteleostomi</taxon>
        <taxon>Mammalia</taxon>
        <taxon>Eutheria</taxon>
        <taxon>Euarchontoglires</taxon>
        <taxon>Glires</taxon>
        <taxon>Rodentia</taxon>
        <taxon>Myomorpha</taxon>
        <taxon>Muroidea</taxon>
        <taxon>Cricetidae</taxon>
        <taxon>Cricetinae</taxon>
        <taxon>Cricetulus</taxon>
    </lineage>
</organism>
<protein>
    <submittedName>
        <fullName evidence="2">Uncharacterized protein</fullName>
    </submittedName>
</protein>
<evidence type="ECO:0000256" key="1">
    <source>
        <dbReference type="SAM" id="MobiDB-lite"/>
    </source>
</evidence>
<feature type="region of interest" description="Disordered" evidence="1">
    <location>
        <begin position="20"/>
        <end position="49"/>
    </location>
</feature>
<dbReference type="STRING" id="10029.G3HYA5"/>
<gene>
    <name evidence="2" type="ORF">I79_016028</name>
</gene>